<organism evidence="2 3">
    <name type="scientific">Shewanella bicestrii</name>
    <dbReference type="NCBI Taxonomy" id="2018305"/>
    <lineage>
        <taxon>Bacteria</taxon>
        <taxon>Pseudomonadati</taxon>
        <taxon>Pseudomonadota</taxon>
        <taxon>Gammaproteobacteria</taxon>
        <taxon>Alteromonadales</taxon>
        <taxon>Shewanellaceae</taxon>
        <taxon>Shewanella</taxon>
    </lineage>
</organism>
<dbReference type="AlphaFoldDB" id="A0A220UMI7"/>
<keyword evidence="1" id="KW-0812">Transmembrane</keyword>
<evidence type="ECO:0000313" key="3">
    <source>
        <dbReference type="Proteomes" id="UP000198367"/>
    </source>
</evidence>
<dbReference type="EMBL" id="CP022358">
    <property type="protein sequence ID" value="ASK69210.1"/>
    <property type="molecule type" value="Genomic_DNA"/>
</dbReference>
<dbReference type="Proteomes" id="UP000198367">
    <property type="component" value="Chromosome"/>
</dbReference>
<keyword evidence="1" id="KW-1133">Transmembrane helix</keyword>
<sequence length="159" mass="18522">MSEQQPWYKQFWPWFLIILPLCAVVASFTTLKIALSNSDSLVAEDYYKEGKAINMDLSKVKYAKQLGMQWQLEQNHHEVLFTQHGGPAYQAALKVEFYHPTIAEKDIKMTVTADANHVYRITLPDVLTGAWEVRLEGFDGKWRIHQRVELKDNVQLWLN</sequence>
<dbReference type="KEGG" id="sbj:CF168_10200"/>
<dbReference type="Pfam" id="PF05751">
    <property type="entry name" value="FixH"/>
    <property type="match status" value="1"/>
</dbReference>
<feature type="transmembrane region" description="Helical" evidence="1">
    <location>
        <begin position="12"/>
        <end position="31"/>
    </location>
</feature>
<keyword evidence="3" id="KW-1185">Reference proteome</keyword>
<name>A0A220UMI7_9GAMM</name>
<keyword evidence="1" id="KW-0472">Membrane</keyword>
<reference evidence="2 3" key="1">
    <citation type="submission" date="2017-07" db="EMBL/GenBank/DDBJ databases">
        <title>Phenotypical and genomic characterization of a clinical isolate of Shewanella bicestrii sp. nov. producing an extended-spectrum beta-lactamase and a new oxacillinase variant.</title>
        <authorList>
            <person name="Jousset A.B."/>
            <person name="Bonnin R.A."/>
            <person name="Girlich D."/>
            <person name="Dabos L."/>
            <person name="Potron A."/>
            <person name="Dortet L."/>
            <person name="Glaser P."/>
            <person name="Naas T."/>
        </authorList>
    </citation>
    <scope>NUCLEOTIDE SEQUENCE [LARGE SCALE GENOMIC DNA]</scope>
    <source>
        <strain evidence="2 3">JAB-1</strain>
    </source>
</reference>
<gene>
    <name evidence="2" type="ORF">CF168_10200</name>
</gene>
<evidence type="ECO:0000256" key="1">
    <source>
        <dbReference type="SAM" id="Phobius"/>
    </source>
</evidence>
<evidence type="ECO:0000313" key="2">
    <source>
        <dbReference type="EMBL" id="ASK69210.1"/>
    </source>
</evidence>
<proteinExistence type="predicted"/>
<dbReference type="RefSeq" id="WP_011622774.1">
    <property type="nucleotide sequence ID" value="NZ_CP022358.1"/>
</dbReference>
<dbReference type="InterPro" id="IPR008620">
    <property type="entry name" value="FixH"/>
</dbReference>
<accession>A0A220UMI7</accession>
<protein>
    <submittedName>
        <fullName evidence="2">Cytochrome C oxidase Cbb3</fullName>
    </submittedName>
</protein>